<dbReference type="Proteomes" id="UP000239089">
    <property type="component" value="Unassembled WGS sequence"/>
</dbReference>
<dbReference type="EMBL" id="NHSJ01000100">
    <property type="protein sequence ID" value="PPQ28929.1"/>
    <property type="molecule type" value="Genomic_DNA"/>
</dbReference>
<comment type="caution">
    <text evidence="1">The sequence shown here is derived from an EMBL/GenBank/DDBJ whole genome shotgun (WGS) entry which is preliminary data.</text>
</comment>
<dbReference type="OrthoDB" id="8456323at2"/>
<keyword evidence="2" id="KW-1185">Reference proteome</keyword>
<gene>
    <name evidence="1" type="ORF">CCR94_16190</name>
</gene>
<dbReference type="RefSeq" id="WP_104508886.1">
    <property type="nucleotide sequence ID" value="NZ_JACIGC010000011.1"/>
</dbReference>
<accession>A0A2S6N2V0</accession>
<reference evidence="1 2" key="1">
    <citation type="journal article" date="2018" name="Arch. Microbiol.">
        <title>New insights into the metabolic potential of the phototrophic purple bacterium Rhodopila globiformis DSM 161(T) from its draft genome sequence and evidence for a vanadium-dependent nitrogenase.</title>
        <authorList>
            <person name="Imhoff J.F."/>
            <person name="Rahn T."/>
            <person name="Kunzel S."/>
            <person name="Neulinger S.C."/>
        </authorList>
    </citation>
    <scope>NUCLEOTIDE SEQUENCE [LARGE SCALE GENOMIC DNA]</scope>
    <source>
        <strain evidence="1 2">DSM 16996</strain>
    </source>
</reference>
<proteinExistence type="predicted"/>
<protein>
    <submittedName>
        <fullName evidence="1">Uncharacterized protein</fullName>
    </submittedName>
</protein>
<sequence length="166" mass="16649">MKQVLSIRAALALAFVVICVILGFTPANAADAAAASTDVVVPWGAWLSSALASIVSIAITFLSYAVAKWAPAYVKVFVTDDLISKAVNYGFGAVEGAVAGKSLDIKTANAVIASAANYAVQSEPLIAKWLGANLMPTILAKLSALGVLPADASAANTGAGVTGAAK</sequence>
<organism evidence="1 2">
    <name type="scientific">Rhodoblastus sphagnicola</name>
    <dbReference type="NCBI Taxonomy" id="333368"/>
    <lineage>
        <taxon>Bacteria</taxon>
        <taxon>Pseudomonadati</taxon>
        <taxon>Pseudomonadota</taxon>
        <taxon>Alphaproteobacteria</taxon>
        <taxon>Hyphomicrobiales</taxon>
        <taxon>Rhodoblastaceae</taxon>
        <taxon>Rhodoblastus</taxon>
    </lineage>
</organism>
<dbReference type="AlphaFoldDB" id="A0A2S6N2V0"/>
<name>A0A2S6N2V0_9HYPH</name>
<evidence type="ECO:0000313" key="1">
    <source>
        <dbReference type="EMBL" id="PPQ28929.1"/>
    </source>
</evidence>
<evidence type="ECO:0000313" key="2">
    <source>
        <dbReference type="Proteomes" id="UP000239089"/>
    </source>
</evidence>